<dbReference type="Proteomes" id="UP000479190">
    <property type="component" value="Unassembled WGS sequence"/>
</dbReference>
<dbReference type="InterPro" id="IPR036691">
    <property type="entry name" value="Endo/exonu/phosph_ase_sf"/>
</dbReference>
<sequence>MRILQLNLNHCEAAQDLLCDTISKLRIDVAILCEQYKNLAPPNTWLADADGQAAIWVHGGIPVQERRAREVLSLLRVGPNRRNFLFSASTLHQDSLRGNFPPSLPTSPRRPAAEGPLLLRGTSTHDRRSGDVGRLDRGRPSCSTRSLSPRCGAA</sequence>
<evidence type="ECO:0000313" key="3">
    <source>
        <dbReference type="Proteomes" id="UP000479190"/>
    </source>
</evidence>
<accession>A0A6H5HYH4</accession>
<keyword evidence="3" id="KW-1185">Reference proteome</keyword>
<reference evidence="2 3" key="1">
    <citation type="submission" date="2020-02" db="EMBL/GenBank/DDBJ databases">
        <authorList>
            <person name="Ferguson B K."/>
        </authorList>
    </citation>
    <scope>NUCLEOTIDE SEQUENCE [LARGE SCALE GENOMIC DNA]</scope>
</reference>
<gene>
    <name evidence="2" type="ORF">TBRA_LOCUS964</name>
</gene>
<dbReference type="OrthoDB" id="7554092at2759"/>
<feature type="region of interest" description="Disordered" evidence="1">
    <location>
        <begin position="94"/>
        <end position="154"/>
    </location>
</feature>
<name>A0A6H5HYH4_9HYME</name>
<evidence type="ECO:0008006" key="4">
    <source>
        <dbReference type="Google" id="ProtNLM"/>
    </source>
</evidence>
<organism evidence="2 3">
    <name type="scientific">Trichogramma brassicae</name>
    <dbReference type="NCBI Taxonomy" id="86971"/>
    <lineage>
        <taxon>Eukaryota</taxon>
        <taxon>Metazoa</taxon>
        <taxon>Ecdysozoa</taxon>
        <taxon>Arthropoda</taxon>
        <taxon>Hexapoda</taxon>
        <taxon>Insecta</taxon>
        <taxon>Pterygota</taxon>
        <taxon>Neoptera</taxon>
        <taxon>Endopterygota</taxon>
        <taxon>Hymenoptera</taxon>
        <taxon>Apocrita</taxon>
        <taxon>Proctotrupomorpha</taxon>
        <taxon>Chalcidoidea</taxon>
        <taxon>Trichogrammatidae</taxon>
        <taxon>Trichogramma</taxon>
    </lineage>
</organism>
<feature type="compositionally biased region" description="Basic and acidic residues" evidence="1">
    <location>
        <begin position="123"/>
        <end position="139"/>
    </location>
</feature>
<dbReference type="AlphaFoldDB" id="A0A6H5HYH4"/>
<evidence type="ECO:0000256" key="1">
    <source>
        <dbReference type="SAM" id="MobiDB-lite"/>
    </source>
</evidence>
<dbReference type="EMBL" id="CADCXV010000207">
    <property type="protein sequence ID" value="CAB0028847.1"/>
    <property type="molecule type" value="Genomic_DNA"/>
</dbReference>
<dbReference type="Gene3D" id="3.60.10.10">
    <property type="entry name" value="Endonuclease/exonuclease/phosphatase"/>
    <property type="match status" value="1"/>
</dbReference>
<evidence type="ECO:0000313" key="2">
    <source>
        <dbReference type="EMBL" id="CAB0028847.1"/>
    </source>
</evidence>
<dbReference type="SUPFAM" id="SSF56219">
    <property type="entry name" value="DNase I-like"/>
    <property type="match status" value="1"/>
</dbReference>
<protein>
    <recommendedName>
        <fullName evidence="4">Endonuclease/exonuclease/phosphatase domain-containing protein</fullName>
    </recommendedName>
</protein>
<proteinExistence type="predicted"/>